<evidence type="ECO:0000259" key="1">
    <source>
        <dbReference type="Pfam" id="PF01248"/>
    </source>
</evidence>
<dbReference type="SUPFAM" id="SSF55315">
    <property type="entry name" value="L30e-like"/>
    <property type="match status" value="1"/>
</dbReference>
<dbReference type="RefSeq" id="WP_349139689.1">
    <property type="nucleotide sequence ID" value="NZ_JBBMFT010000003.1"/>
</dbReference>
<dbReference type="PRINTS" id="PR00884">
    <property type="entry name" value="RIBOSOMALHS6"/>
</dbReference>
<feature type="domain" description="Ribosomal protein eL8/eL30/eS12/Gadd45" evidence="1">
    <location>
        <begin position="5"/>
        <end position="77"/>
    </location>
</feature>
<evidence type="ECO:0000313" key="3">
    <source>
        <dbReference type="Proteomes" id="UP001440599"/>
    </source>
</evidence>
<dbReference type="Pfam" id="PF01248">
    <property type="entry name" value="Ribosomal_L7Ae"/>
    <property type="match status" value="1"/>
</dbReference>
<reference evidence="2 3" key="1">
    <citation type="submission" date="2024-03" db="EMBL/GenBank/DDBJ databases">
        <title>Human intestinal bacterial collection.</title>
        <authorList>
            <person name="Pauvert C."/>
            <person name="Hitch T.C.A."/>
            <person name="Clavel T."/>
        </authorList>
    </citation>
    <scope>NUCLEOTIDE SEQUENCE [LARGE SCALE GENOMIC DNA]</scope>
    <source>
        <strain evidence="2 3">CLA-AP-H34</strain>
    </source>
</reference>
<comment type="caution">
    <text evidence="2">The sequence shown here is derived from an EMBL/GenBank/DDBJ whole genome shotgun (WGS) entry which is preliminary data.</text>
</comment>
<sequence>MLTQLKQGAKVVGVKQTKRAVHDGKAALVFLAQDADPRVTEPVEQMCAECSVPVEWVPLMKELGSACGIAVPSAVAALLRT</sequence>
<name>A0ABV1ER76_9FIRM</name>
<protein>
    <submittedName>
        <fullName evidence="2">Ribosomal L7Ae/L30e/S12e/Gadd45 family protein</fullName>
    </submittedName>
</protein>
<dbReference type="Gene3D" id="3.30.1330.30">
    <property type="match status" value="1"/>
</dbReference>
<gene>
    <name evidence="2" type="ORF">WMO45_06205</name>
</gene>
<dbReference type="EMBL" id="JBBMFT010000003">
    <property type="protein sequence ID" value="MEQ2456111.1"/>
    <property type="molecule type" value="Genomic_DNA"/>
</dbReference>
<accession>A0ABV1ER76</accession>
<dbReference type="Proteomes" id="UP001440599">
    <property type="component" value="Unassembled WGS sequence"/>
</dbReference>
<organism evidence="2 3">
    <name type="scientific">Flavonifractor hominis</name>
    <dbReference type="NCBI Taxonomy" id="3133178"/>
    <lineage>
        <taxon>Bacteria</taxon>
        <taxon>Bacillati</taxon>
        <taxon>Bacillota</taxon>
        <taxon>Clostridia</taxon>
        <taxon>Eubacteriales</taxon>
        <taxon>Oscillospiraceae</taxon>
        <taxon>Flavonifractor</taxon>
    </lineage>
</organism>
<dbReference type="InterPro" id="IPR004038">
    <property type="entry name" value="Ribosomal_eL8/eL30/eS12/Gad45"/>
</dbReference>
<dbReference type="InterPro" id="IPR029064">
    <property type="entry name" value="Ribosomal_eL30-like_sf"/>
</dbReference>
<keyword evidence="3" id="KW-1185">Reference proteome</keyword>
<proteinExistence type="predicted"/>
<evidence type="ECO:0000313" key="2">
    <source>
        <dbReference type="EMBL" id="MEQ2456111.1"/>
    </source>
</evidence>